<dbReference type="RefSeq" id="WP_167175026.1">
    <property type="nucleotide sequence ID" value="NZ_BAAAEJ010000003.1"/>
</dbReference>
<dbReference type="InterPro" id="IPR034122">
    <property type="entry name" value="Retropepsin-like_bacterial"/>
</dbReference>
<dbReference type="Gene3D" id="2.40.70.10">
    <property type="entry name" value="Acid Proteases"/>
    <property type="match status" value="2"/>
</dbReference>
<dbReference type="CDD" id="cd05483">
    <property type="entry name" value="retropepsin_like_bacteria"/>
    <property type="match status" value="1"/>
</dbReference>
<gene>
    <name evidence="1" type="ORF">GCM10009093_07360</name>
</gene>
<dbReference type="EMBL" id="BAAAEJ010000003">
    <property type="protein sequence ID" value="GAA0382919.1"/>
    <property type="molecule type" value="Genomic_DNA"/>
</dbReference>
<protein>
    <submittedName>
        <fullName evidence="1">Retropepsin-like aspartic protease</fullName>
    </submittedName>
</protein>
<dbReference type="Pfam" id="PF13650">
    <property type="entry name" value="Asp_protease_2"/>
    <property type="match status" value="1"/>
</dbReference>
<accession>A0ABN0Y4D7</accession>
<reference evidence="1 2" key="1">
    <citation type="journal article" date="2019" name="Int. J. Syst. Evol. Microbiol.">
        <title>The Global Catalogue of Microorganisms (GCM) 10K type strain sequencing project: providing services to taxonomists for standard genome sequencing and annotation.</title>
        <authorList>
            <consortium name="The Broad Institute Genomics Platform"/>
            <consortium name="The Broad Institute Genome Sequencing Center for Infectious Disease"/>
            <person name="Wu L."/>
            <person name="Ma J."/>
        </authorList>
    </citation>
    <scope>NUCLEOTIDE SEQUENCE [LARGE SCALE GENOMIC DNA]</scope>
    <source>
        <strain evidence="1 2">JCM 13476</strain>
    </source>
</reference>
<dbReference type="InterPro" id="IPR021109">
    <property type="entry name" value="Peptidase_aspartic_dom_sf"/>
</dbReference>
<evidence type="ECO:0000313" key="2">
    <source>
        <dbReference type="Proteomes" id="UP001500791"/>
    </source>
</evidence>
<keyword evidence="2" id="KW-1185">Reference proteome</keyword>
<comment type="caution">
    <text evidence="1">The sequence shown here is derived from an EMBL/GenBank/DDBJ whole genome shotgun (WGS) entry which is preliminary data.</text>
</comment>
<name>A0ABN0Y4D7_9CAUL</name>
<organism evidence="1 2">
    <name type="scientific">Brevundimonas terrae</name>
    <dbReference type="NCBI Taxonomy" id="363631"/>
    <lineage>
        <taxon>Bacteria</taxon>
        <taxon>Pseudomonadati</taxon>
        <taxon>Pseudomonadota</taxon>
        <taxon>Alphaproteobacteria</taxon>
        <taxon>Caulobacterales</taxon>
        <taxon>Caulobacteraceae</taxon>
        <taxon>Brevundimonas</taxon>
    </lineage>
</organism>
<dbReference type="SUPFAM" id="SSF50630">
    <property type="entry name" value="Acid proteases"/>
    <property type="match status" value="2"/>
</dbReference>
<dbReference type="Pfam" id="PF13975">
    <property type="entry name" value="gag-asp_proteas"/>
    <property type="match status" value="1"/>
</dbReference>
<evidence type="ECO:0000313" key="1">
    <source>
        <dbReference type="EMBL" id="GAA0382919.1"/>
    </source>
</evidence>
<sequence length="327" mass="34939">MPEPSGPTALCRRTCLAGMGGFAGLALHNGIALAAQSEASALPEIPLALNLFTRLAARVQLEPRRVCLFVLDTGAQATSLSDRLVEEMGLSRGPDVLVHSVTTSSLVPSARLPRLKLQGESFDNVIAPVFPFAQLGAEGLLGLNHLQAFSLLLDIRRQQATLNPSQSRGVSFNFGDSTNATRIERLMSSVPSQRSDGLLLMSVTVGPVEAVAFLDTGSQYSVANLNLLAALGYRPDQTQMRTLFGVSGPPIPVHTGPAPSLTLGVKRIPQAPLLFADLHIFGVLGLLSRPALMIGADILGRFDRVGIDYRTNRVTLGDVMRHRLPRP</sequence>
<dbReference type="Proteomes" id="UP001500791">
    <property type="component" value="Unassembled WGS sequence"/>
</dbReference>
<proteinExistence type="predicted"/>